<comment type="caution">
    <text evidence="2">The sequence shown here is derived from an EMBL/GenBank/DDBJ whole genome shotgun (WGS) entry which is preliminary data.</text>
</comment>
<keyword evidence="1" id="KW-0732">Signal</keyword>
<feature type="signal peptide" evidence="1">
    <location>
        <begin position="1"/>
        <end position="24"/>
    </location>
</feature>
<evidence type="ECO:0000313" key="3">
    <source>
        <dbReference type="Proteomes" id="UP000019666"/>
    </source>
</evidence>
<dbReference type="AlphaFoldDB" id="A0A017HDC7"/>
<organism evidence="2 3">
    <name type="scientific">Rubellimicrobium mesophilum DSM 19309</name>
    <dbReference type="NCBI Taxonomy" id="442562"/>
    <lineage>
        <taxon>Bacteria</taxon>
        <taxon>Pseudomonadati</taxon>
        <taxon>Pseudomonadota</taxon>
        <taxon>Alphaproteobacteria</taxon>
        <taxon>Rhodobacterales</taxon>
        <taxon>Roseobacteraceae</taxon>
        <taxon>Rubellimicrobium</taxon>
    </lineage>
</organism>
<dbReference type="RefSeq" id="WP_051521532.1">
    <property type="nucleotide sequence ID" value="NZ_KK088612.1"/>
</dbReference>
<protein>
    <submittedName>
        <fullName evidence="2">Uncharacterized protein</fullName>
    </submittedName>
</protein>
<reference evidence="2 3" key="1">
    <citation type="submission" date="2013-02" db="EMBL/GenBank/DDBJ databases">
        <authorList>
            <person name="Fiebig A."/>
            <person name="Goeker M."/>
            <person name="Klenk H.-P.P."/>
        </authorList>
    </citation>
    <scope>NUCLEOTIDE SEQUENCE [LARGE SCALE GENOMIC DNA]</scope>
    <source>
        <strain evidence="2 3">DSM 19309</strain>
    </source>
</reference>
<name>A0A017HDC7_9RHOB</name>
<accession>A0A017HDC7</accession>
<feature type="chain" id="PRO_5001495915" evidence="1">
    <location>
        <begin position="25"/>
        <end position="129"/>
    </location>
</feature>
<sequence length="129" mass="13695">MPFLHYLRAFAGAAALLAASHALAQESLPTRLGDCAETTIADIGPRLMDDPDFESGVGIAYANGLGQVSYDRVQEVIDSQPGDPVRMCLVYIPANCPPGDDRGKVYATTNLRTGATWEMPDAQHECGGA</sequence>
<evidence type="ECO:0000256" key="1">
    <source>
        <dbReference type="SAM" id="SignalP"/>
    </source>
</evidence>
<gene>
    <name evidence="2" type="ORF">Rumeso_04839</name>
</gene>
<keyword evidence="3" id="KW-1185">Reference proteome</keyword>
<proteinExistence type="predicted"/>
<dbReference type="EMBL" id="AOSK01000133">
    <property type="protein sequence ID" value="EYD72133.1"/>
    <property type="molecule type" value="Genomic_DNA"/>
</dbReference>
<dbReference type="OrthoDB" id="8453064at2"/>
<dbReference type="Proteomes" id="UP000019666">
    <property type="component" value="Unassembled WGS sequence"/>
</dbReference>
<dbReference type="HOGENOM" id="CLU_124843_0_0_5"/>
<dbReference type="STRING" id="442562.Rumeso_04839"/>
<evidence type="ECO:0000313" key="2">
    <source>
        <dbReference type="EMBL" id="EYD72133.1"/>
    </source>
</evidence>